<evidence type="ECO:0000256" key="1">
    <source>
        <dbReference type="ARBA" id="ARBA00022729"/>
    </source>
</evidence>
<dbReference type="InterPro" id="IPR044993">
    <property type="entry name" value="BXL"/>
</dbReference>
<dbReference type="SMART" id="SM01217">
    <property type="entry name" value="Fn3_like"/>
    <property type="match status" value="1"/>
</dbReference>
<accession>A0AAE0XNY8</accession>
<organism evidence="5 6">
    <name type="scientific">Elysia crispata</name>
    <name type="common">lettuce slug</name>
    <dbReference type="NCBI Taxonomy" id="231223"/>
    <lineage>
        <taxon>Eukaryota</taxon>
        <taxon>Metazoa</taxon>
        <taxon>Spiralia</taxon>
        <taxon>Lophotrochozoa</taxon>
        <taxon>Mollusca</taxon>
        <taxon>Gastropoda</taxon>
        <taxon>Heterobranchia</taxon>
        <taxon>Euthyneura</taxon>
        <taxon>Panpulmonata</taxon>
        <taxon>Sacoglossa</taxon>
        <taxon>Placobranchoidea</taxon>
        <taxon>Plakobranchidae</taxon>
        <taxon>Elysia</taxon>
    </lineage>
</organism>
<dbReference type="Gene3D" id="2.60.40.10">
    <property type="entry name" value="Immunoglobulins"/>
    <property type="match status" value="1"/>
</dbReference>
<dbReference type="InterPro" id="IPR002772">
    <property type="entry name" value="Glyco_hydro_3_C"/>
</dbReference>
<evidence type="ECO:0000256" key="3">
    <source>
        <dbReference type="ARBA" id="ARBA00023295"/>
    </source>
</evidence>
<keyword evidence="3" id="KW-0326">Glycosidase</keyword>
<dbReference type="SUPFAM" id="SSF51445">
    <property type="entry name" value="(Trans)glycosidases"/>
    <property type="match status" value="1"/>
</dbReference>
<feature type="domain" description="Fibronectin type III-like" evidence="4">
    <location>
        <begin position="744"/>
        <end position="812"/>
    </location>
</feature>
<keyword evidence="6" id="KW-1185">Reference proteome</keyword>
<name>A0AAE0XNY8_9GAST</name>
<dbReference type="SUPFAM" id="SSF52279">
    <property type="entry name" value="Beta-D-glucan exohydrolase, C-terminal domain"/>
    <property type="match status" value="1"/>
</dbReference>
<evidence type="ECO:0000256" key="2">
    <source>
        <dbReference type="ARBA" id="ARBA00022801"/>
    </source>
</evidence>
<dbReference type="EMBL" id="JAWDGP010007919">
    <property type="protein sequence ID" value="KAK3700272.1"/>
    <property type="molecule type" value="Genomic_DNA"/>
</dbReference>
<sequence>MYDASCSLETNLNPATSVVFRPKTYMYSKNKSITQSVIACYIDNKNSNKTIESGILLLILALASPIRSEVHHRDSLSYMARHDTPGSPGDVQGFADKVNRYSMQSSSSYYFGDFTYPFQNPDLPWDERVDDLVSRLTLEEIQLQMARGGQWAYSTPAPAIPRLGIGPYVWNTNCHRGDQQVAENATAFPQSIGLAASFSPQVLFDVGTASSIETRGKHNDFVRRGVYATHTGASCFSPVINVARDPRWGRVQETYGEDPYMSGELAAKFLKGLHGEHPRFVRVTGGCLHVDAYSGPDNVPVRRFSFNANVTDEDLHMTYLPGFKRCVQAGTYSFMCSYNSINGVPACANKKILTDVLRNDWKFKGYVVSDEGAIEYLVTDHKYVTNMVDAAAVGVEAGCNLELSYNLVQPAYISIVDAVKQGKLDESLVRERVKPLFYTRMRLGQFDPPENNPFSRLNSSVVETAEHQAKAIQVAAKSFVLLKNVNNTLPLVPAQYKHVAVIGPMADEYDQIFGNLPPVQDRSFSKTPLQGLQDIFKYLHFNRVCKAKTKCVSYNATLAKDTVKNKDLIIAIFGTGQLVEKEANDRHDTNLPGKQKELLQDIINNKGGAKLVLILMNAGPLNMTFADESSKVDAILECFFPGQATGEAIKRVMTNKDGKWSPAGRLPNTWYRFADQIPPMVNYSMQGRTYRYLTSDPLYPFGYGLSYSTFAYSSLKLKTPAVEAMQNLSVSISVQNTGPVDSDEVIQCYISWSDQALPVPVRQLAYFNRIHLKAKQTLDLLLTISWERWAFWQNGQWTIKAGSMGLACGGQQPNQKKKVPSNVLNTHFKILHSLNFSDAL</sequence>
<dbReference type="InterPro" id="IPR017853">
    <property type="entry name" value="GH"/>
</dbReference>
<dbReference type="GO" id="GO:0046556">
    <property type="term" value="F:alpha-L-arabinofuranosidase activity"/>
    <property type="evidence" value="ECO:0007669"/>
    <property type="project" value="TreeGrafter"/>
</dbReference>
<protein>
    <recommendedName>
        <fullName evidence="4">Fibronectin type III-like domain-containing protein</fullName>
    </recommendedName>
</protein>
<dbReference type="Pfam" id="PF01915">
    <property type="entry name" value="Glyco_hydro_3_C"/>
    <property type="match status" value="1"/>
</dbReference>
<dbReference type="GO" id="GO:0045493">
    <property type="term" value="P:xylan catabolic process"/>
    <property type="evidence" value="ECO:0007669"/>
    <property type="project" value="InterPro"/>
</dbReference>
<dbReference type="PRINTS" id="PR00133">
    <property type="entry name" value="GLHYDRLASE3"/>
</dbReference>
<dbReference type="InterPro" id="IPR026891">
    <property type="entry name" value="Fn3-like"/>
</dbReference>
<dbReference type="Proteomes" id="UP001283361">
    <property type="component" value="Unassembled WGS sequence"/>
</dbReference>
<dbReference type="PANTHER" id="PTHR42721:SF42">
    <property type="entry name" value="FIBRONECTIN TYPE III-LIKE DOMAIN-CONTAINING PROTEIN"/>
    <property type="match status" value="1"/>
</dbReference>
<keyword evidence="2" id="KW-0378">Hydrolase</keyword>
<dbReference type="Gene3D" id="3.40.50.1700">
    <property type="entry name" value="Glycoside hydrolase family 3 C-terminal domain"/>
    <property type="match status" value="1"/>
</dbReference>
<evidence type="ECO:0000313" key="5">
    <source>
        <dbReference type="EMBL" id="KAK3700272.1"/>
    </source>
</evidence>
<dbReference type="Pfam" id="PF14310">
    <property type="entry name" value="Fn3-like"/>
    <property type="match status" value="1"/>
</dbReference>
<comment type="caution">
    <text evidence="5">The sequence shown here is derived from an EMBL/GenBank/DDBJ whole genome shotgun (WGS) entry which is preliminary data.</text>
</comment>
<dbReference type="InterPro" id="IPR013783">
    <property type="entry name" value="Ig-like_fold"/>
</dbReference>
<dbReference type="InterPro" id="IPR036962">
    <property type="entry name" value="Glyco_hydro_3_N_sf"/>
</dbReference>
<keyword evidence="1" id="KW-0732">Signal</keyword>
<dbReference type="AlphaFoldDB" id="A0AAE0XNY8"/>
<dbReference type="GO" id="GO:0031222">
    <property type="term" value="P:arabinan catabolic process"/>
    <property type="evidence" value="ECO:0007669"/>
    <property type="project" value="TreeGrafter"/>
</dbReference>
<dbReference type="InterPro" id="IPR036881">
    <property type="entry name" value="Glyco_hydro_3_C_sf"/>
</dbReference>
<reference evidence="5" key="1">
    <citation type="journal article" date="2023" name="G3 (Bethesda)">
        <title>A reference genome for the long-term kleptoplast-retaining sea slug Elysia crispata morphotype clarki.</title>
        <authorList>
            <person name="Eastman K.E."/>
            <person name="Pendleton A.L."/>
            <person name="Shaikh M.A."/>
            <person name="Suttiyut T."/>
            <person name="Ogas R."/>
            <person name="Tomko P."/>
            <person name="Gavelis G."/>
            <person name="Widhalm J.R."/>
            <person name="Wisecaver J.H."/>
        </authorList>
    </citation>
    <scope>NUCLEOTIDE SEQUENCE</scope>
    <source>
        <strain evidence="5">ECLA1</strain>
    </source>
</reference>
<dbReference type="Gene3D" id="3.20.20.300">
    <property type="entry name" value="Glycoside hydrolase, family 3, N-terminal domain"/>
    <property type="match status" value="1"/>
</dbReference>
<gene>
    <name evidence="5" type="ORF">RRG08_033550</name>
</gene>
<dbReference type="InterPro" id="IPR001764">
    <property type="entry name" value="Glyco_hydro_3_N"/>
</dbReference>
<evidence type="ECO:0000259" key="4">
    <source>
        <dbReference type="SMART" id="SM01217"/>
    </source>
</evidence>
<evidence type="ECO:0000313" key="6">
    <source>
        <dbReference type="Proteomes" id="UP001283361"/>
    </source>
</evidence>
<dbReference type="Pfam" id="PF00933">
    <property type="entry name" value="Glyco_hydro_3"/>
    <property type="match status" value="1"/>
</dbReference>
<proteinExistence type="predicted"/>
<dbReference type="PANTHER" id="PTHR42721">
    <property type="entry name" value="SUGAR HYDROLASE-RELATED"/>
    <property type="match status" value="1"/>
</dbReference>
<dbReference type="GO" id="GO:0009044">
    <property type="term" value="F:xylan 1,4-beta-xylosidase activity"/>
    <property type="evidence" value="ECO:0007669"/>
    <property type="project" value="InterPro"/>
</dbReference>